<dbReference type="InterPro" id="IPR036390">
    <property type="entry name" value="WH_DNA-bd_sf"/>
</dbReference>
<comment type="similarity">
    <text evidence="2">Belongs to the ROK (NagC/XylR) family.</text>
</comment>
<dbReference type="InterPro" id="IPR036388">
    <property type="entry name" value="WH-like_DNA-bd_sf"/>
</dbReference>
<dbReference type="PROSITE" id="PS01125">
    <property type="entry name" value="ROK"/>
    <property type="match status" value="1"/>
</dbReference>
<keyword evidence="5" id="KW-1185">Reference proteome</keyword>
<protein>
    <submittedName>
        <fullName evidence="4">ROK family protein</fullName>
    </submittedName>
</protein>
<evidence type="ECO:0000256" key="1">
    <source>
        <dbReference type="ARBA" id="ARBA00002486"/>
    </source>
</evidence>
<dbReference type="OrthoDB" id="9796533at2"/>
<dbReference type="Proteomes" id="UP000005561">
    <property type="component" value="Unassembled WGS sequence"/>
</dbReference>
<dbReference type="PANTHER" id="PTHR18964:SF149">
    <property type="entry name" value="BIFUNCTIONAL UDP-N-ACETYLGLUCOSAMINE 2-EPIMERASE_N-ACETYLMANNOSAMINE KINASE"/>
    <property type="match status" value="1"/>
</dbReference>
<evidence type="ECO:0000256" key="3">
    <source>
        <dbReference type="ARBA" id="ARBA00022629"/>
    </source>
</evidence>
<dbReference type="Pfam" id="PF00480">
    <property type="entry name" value="ROK"/>
    <property type="match status" value="1"/>
</dbReference>
<dbReference type="CDD" id="cd24077">
    <property type="entry name" value="ASKHA_ATPase_ROK_SaXylR-like"/>
    <property type="match status" value="1"/>
</dbReference>
<dbReference type="GO" id="GO:0042732">
    <property type="term" value="P:D-xylose metabolic process"/>
    <property type="evidence" value="ECO:0007669"/>
    <property type="project" value="UniProtKB-KW"/>
</dbReference>
<dbReference type="InterPro" id="IPR000600">
    <property type="entry name" value="ROK"/>
</dbReference>
<evidence type="ECO:0000313" key="5">
    <source>
        <dbReference type="Proteomes" id="UP000005561"/>
    </source>
</evidence>
<dbReference type="RefSeq" id="WP_006862078.1">
    <property type="nucleotide sequence ID" value="NZ_ACCL02000009.1"/>
</dbReference>
<dbReference type="EMBL" id="ACCL02000009">
    <property type="protein sequence ID" value="EET60824.1"/>
    <property type="molecule type" value="Genomic_DNA"/>
</dbReference>
<sequence>MLTGNQELIRDINTQSVLRTIITHGAISRASIASELGLTKATVSAIVQVLLDRGIIFEAESSDTAPEGRKGRKPIFLQLNKDCGYVVAIDLATENITLMTANLLGGNCRLTQFPTPEKTELLLPLLKERIDRAINALPKTRYGLLGIALGIHGVVHHNKIIFLPYSSFGDIDFVSRLGDIYGVPVVMENEANLSALGEWAHCHDTNEMLYISVHSGIGAGIIMKNQLVKGKNGYAGEFGHTIIEVDGRPCPCGNHGCLEQYASERALFAELSAQKGYPVNAEVYGRLYRQGDPAAVRAMQQFIKYMSVGINNLLNTFNPDIIVLNSSLTMCHAGLCDDIAAQLHNNMKDYCRLVPSTLQDTAVLLGGVYLIRERFLYPNRI</sequence>
<keyword evidence="3" id="KW-0119">Carbohydrate metabolism</keyword>
<gene>
    <name evidence="4" type="ORF">BRYFOR_07287</name>
</gene>
<comment type="function">
    <text evidence="1">Transcriptional repressor of xylose-utilizing enzymes.</text>
</comment>
<dbReference type="InterPro" id="IPR043129">
    <property type="entry name" value="ATPase_NBD"/>
</dbReference>
<dbReference type="SUPFAM" id="SSF46785">
    <property type="entry name" value="Winged helix' DNA-binding domain"/>
    <property type="match status" value="1"/>
</dbReference>
<dbReference type="Pfam" id="PF13412">
    <property type="entry name" value="HTH_24"/>
    <property type="match status" value="1"/>
</dbReference>
<accession>C6LF86</accession>
<proteinExistence type="inferred from homology"/>
<dbReference type="InterPro" id="IPR049874">
    <property type="entry name" value="ROK_cs"/>
</dbReference>
<dbReference type="AlphaFoldDB" id="C6LF86"/>
<dbReference type="STRING" id="168384.SAMN05660368_02304"/>
<dbReference type="eggNOG" id="COG1940">
    <property type="taxonomic scope" value="Bacteria"/>
</dbReference>
<keyword evidence="3" id="KW-0859">Xylose metabolism</keyword>
<name>C6LF86_9FIRM</name>
<reference evidence="4" key="1">
    <citation type="submission" date="2009-07" db="EMBL/GenBank/DDBJ databases">
        <authorList>
            <person name="Weinstock G."/>
            <person name="Sodergren E."/>
            <person name="Clifton S."/>
            <person name="Fulton L."/>
            <person name="Fulton B."/>
            <person name="Courtney L."/>
            <person name="Fronick C."/>
            <person name="Harrison M."/>
            <person name="Strong C."/>
            <person name="Farmer C."/>
            <person name="Delahaunty K."/>
            <person name="Markovic C."/>
            <person name="Hall O."/>
            <person name="Minx P."/>
            <person name="Tomlinson C."/>
            <person name="Mitreva M."/>
            <person name="Nelson J."/>
            <person name="Hou S."/>
            <person name="Wollam A."/>
            <person name="Pepin K.H."/>
            <person name="Johnson M."/>
            <person name="Bhonagiri V."/>
            <person name="Nash W.E."/>
            <person name="Warren W."/>
            <person name="Chinwalla A."/>
            <person name="Mardis E.R."/>
            <person name="Wilson R.K."/>
        </authorList>
    </citation>
    <scope>NUCLEOTIDE SEQUENCE [LARGE SCALE GENOMIC DNA]</scope>
    <source>
        <strain evidence="4">DSM 14469</strain>
    </source>
</reference>
<dbReference type="SUPFAM" id="SSF53067">
    <property type="entry name" value="Actin-like ATPase domain"/>
    <property type="match status" value="1"/>
</dbReference>
<dbReference type="Gene3D" id="1.10.10.10">
    <property type="entry name" value="Winged helix-like DNA-binding domain superfamily/Winged helix DNA-binding domain"/>
    <property type="match status" value="1"/>
</dbReference>
<evidence type="ECO:0000256" key="2">
    <source>
        <dbReference type="ARBA" id="ARBA00006479"/>
    </source>
</evidence>
<dbReference type="Gene3D" id="3.30.420.40">
    <property type="match status" value="2"/>
</dbReference>
<organism evidence="4 5">
    <name type="scientific">Marvinbryantia formatexigens DSM 14469</name>
    <dbReference type="NCBI Taxonomy" id="478749"/>
    <lineage>
        <taxon>Bacteria</taxon>
        <taxon>Bacillati</taxon>
        <taxon>Bacillota</taxon>
        <taxon>Clostridia</taxon>
        <taxon>Lachnospirales</taxon>
        <taxon>Lachnospiraceae</taxon>
        <taxon>Marvinbryantia</taxon>
    </lineage>
</organism>
<comment type="caution">
    <text evidence="4">The sequence shown here is derived from an EMBL/GenBank/DDBJ whole genome shotgun (WGS) entry which is preliminary data.</text>
</comment>
<dbReference type="PANTHER" id="PTHR18964">
    <property type="entry name" value="ROK (REPRESSOR, ORF, KINASE) FAMILY"/>
    <property type="match status" value="1"/>
</dbReference>
<evidence type="ECO:0000313" key="4">
    <source>
        <dbReference type="EMBL" id="EET60824.1"/>
    </source>
</evidence>